<comment type="caution">
    <text evidence="1">The sequence shown here is derived from an EMBL/GenBank/DDBJ whole genome shotgun (WGS) entry which is preliminary data.</text>
</comment>
<organism evidence="1 2">
    <name type="scientific">Aldrovandia affinis</name>
    <dbReference type="NCBI Taxonomy" id="143900"/>
    <lineage>
        <taxon>Eukaryota</taxon>
        <taxon>Metazoa</taxon>
        <taxon>Chordata</taxon>
        <taxon>Craniata</taxon>
        <taxon>Vertebrata</taxon>
        <taxon>Euteleostomi</taxon>
        <taxon>Actinopterygii</taxon>
        <taxon>Neopterygii</taxon>
        <taxon>Teleostei</taxon>
        <taxon>Notacanthiformes</taxon>
        <taxon>Halosauridae</taxon>
        <taxon>Aldrovandia</taxon>
    </lineage>
</organism>
<reference evidence="1" key="1">
    <citation type="journal article" date="2023" name="Science">
        <title>Genome structures resolve the early diversification of teleost fishes.</title>
        <authorList>
            <person name="Parey E."/>
            <person name="Louis A."/>
            <person name="Montfort J."/>
            <person name="Bouchez O."/>
            <person name="Roques C."/>
            <person name="Iampietro C."/>
            <person name="Lluch J."/>
            <person name="Castinel A."/>
            <person name="Donnadieu C."/>
            <person name="Desvignes T."/>
            <person name="Floi Bucao C."/>
            <person name="Jouanno E."/>
            <person name="Wen M."/>
            <person name="Mejri S."/>
            <person name="Dirks R."/>
            <person name="Jansen H."/>
            <person name="Henkel C."/>
            <person name="Chen W.J."/>
            <person name="Zahm M."/>
            <person name="Cabau C."/>
            <person name="Klopp C."/>
            <person name="Thompson A.W."/>
            <person name="Robinson-Rechavi M."/>
            <person name="Braasch I."/>
            <person name="Lecointre G."/>
            <person name="Bobe J."/>
            <person name="Postlethwait J.H."/>
            <person name="Berthelot C."/>
            <person name="Roest Crollius H."/>
            <person name="Guiguen Y."/>
        </authorList>
    </citation>
    <scope>NUCLEOTIDE SEQUENCE</scope>
    <source>
        <strain evidence="1">NC1722</strain>
    </source>
</reference>
<dbReference type="AlphaFoldDB" id="A0AAD7RUM7"/>
<evidence type="ECO:0000313" key="1">
    <source>
        <dbReference type="EMBL" id="KAJ8390577.1"/>
    </source>
</evidence>
<dbReference type="EMBL" id="JAINUG010000167">
    <property type="protein sequence ID" value="KAJ8390577.1"/>
    <property type="molecule type" value="Genomic_DNA"/>
</dbReference>
<keyword evidence="2" id="KW-1185">Reference proteome</keyword>
<evidence type="ECO:0000313" key="2">
    <source>
        <dbReference type="Proteomes" id="UP001221898"/>
    </source>
</evidence>
<dbReference type="Gene3D" id="3.30.250.20">
    <property type="entry name" value="L1 transposable element, C-terminal domain"/>
    <property type="match status" value="1"/>
</dbReference>
<protein>
    <submittedName>
        <fullName evidence="1">Uncharacterized protein</fullName>
    </submittedName>
</protein>
<name>A0AAD7RUM7_9TELE</name>
<sequence length="156" mass="17798">MARDIASIFALLKETSEAQESKLNAIQSATRAVEAKVTYIGARLDNAESRVDYLEDANRALEANPPATQNRERIAEAARKMGEVSWDEHHIMVFPDYSKLVYEKRAAFNQCKRLLHERPLKFSLMYLAVLTLKTAEGRREFTDPKKALTYIRSLPP</sequence>
<proteinExistence type="predicted"/>
<gene>
    <name evidence="1" type="ORF">AAFF_G00101830</name>
</gene>
<accession>A0AAD7RUM7</accession>
<dbReference type="InterPro" id="IPR042566">
    <property type="entry name" value="L1_C"/>
</dbReference>
<dbReference type="Proteomes" id="UP001221898">
    <property type="component" value="Unassembled WGS sequence"/>
</dbReference>